<name>A0A0F0LFW9_9MICO</name>
<dbReference type="PATRIC" id="fig|82380.11.peg.317"/>
<dbReference type="Proteomes" id="UP000033640">
    <property type="component" value="Unassembled WGS sequence"/>
</dbReference>
<proteinExistence type="predicted"/>
<reference evidence="1 2" key="1">
    <citation type="submission" date="2015-02" db="EMBL/GenBank/DDBJ databases">
        <title>Draft genome sequences of ten Microbacterium spp. with emphasis on heavy metal contaminated environments.</title>
        <authorList>
            <person name="Corretto E."/>
        </authorList>
    </citation>
    <scope>NUCLEOTIDE SEQUENCE [LARGE SCALE GENOMIC DNA]</scope>
    <source>
        <strain evidence="1 2">BEL4b</strain>
    </source>
</reference>
<protein>
    <recommendedName>
        <fullName evidence="3">Helix-turn-helix domain-containing protein</fullName>
    </recommendedName>
</protein>
<accession>A0A0F0LFW9</accession>
<evidence type="ECO:0000313" key="2">
    <source>
        <dbReference type="Proteomes" id="UP000033640"/>
    </source>
</evidence>
<evidence type="ECO:0008006" key="3">
    <source>
        <dbReference type="Google" id="ProtNLM"/>
    </source>
</evidence>
<sequence length="221" mass="24916">MEISTKEAARRLGVTPQRVLRMLRDQQLTGRRIERTWLVDEASVIARSTLTSMPGRPWAIHTTLRIIRALSNRQPLGARDAGALSRLSTDGAAAKIAQAVSVRRFSTRWIEDVPQYLSLTGESAIDRITSNPWRQLHPTLHSVHGYPRRGEELRDVVRRARLVENPEGDVHLYEFEGIDFPWDETPTALIAVDCSRSTAVRVRSVGLDALAEMKVRWSSST</sequence>
<dbReference type="EMBL" id="JYIW01000015">
    <property type="protein sequence ID" value="KJL32028.1"/>
    <property type="molecule type" value="Genomic_DNA"/>
</dbReference>
<comment type="caution">
    <text evidence="1">The sequence shown here is derived from an EMBL/GenBank/DDBJ whole genome shotgun (WGS) entry which is preliminary data.</text>
</comment>
<evidence type="ECO:0000313" key="1">
    <source>
        <dbReference type="EMBL" id="KJL32028.1"/>
    </source>
</evidence>
<organism evidence="1 2">
    <name type="scientific">Microbacterium oxydans</name>
    <dbReference type="NCBI Taxonomy" id="82380"/>
    <lineage>
        <taxon>Bacteria</taxon>
        <taxon>Bacillati</taxon>
        <taxon>Actinomycetota</taxon>
        <taxon>Actinomycetes</taxon>
        <taxon>Micrococcales</taxon>
        <taxon>Microbacteriaceae</taxon>
        <taxon>Microbacterium</taxon>
    </lineage>
</organism>
<dbReference type="AlphaFoldDB" id="A0A0F0LFW9"/>
<gene>
    <name evidence="1" type="ORF">RS83_00302</name>
</gene>